<dbReference type="EMBL" id="CADCTN010000188">
    <property type="protein sequence ID" value="CAA9261918.1"/>
    <property type="molecule type" value="Genomic_DNA"/>
</dbReference>
<gene>
    <name evidence="1" type="ORF">AVDCRST_MAG52-2640</name>
</gene>
<accession>A0A6J4IUD8</accession>
<proteinExistence type="predicted"/>
<organism evidence="1">
    <name type="scientific">uncultured Blastococcus sp</name>
    <dbReference type="NCBI Taxonomy" id="217144"/>
    <lineage>
        <taxon>Bacteria</taxon>
        <taxon>Bacillati</taxon>
        <taxon>Actinomycetota</taxon>
        <taxon>Actinomycetes</taxon>
        <taxon>Geodermatophilales</taxon>
        <taxon>Geodermatophilaceae</taxon>
        <taxon>Blastococcus</taxon>
        <taxon>environmental samples</taxon>
    </lineage>
</organism>
<protein>
    <submittedName>
        <fullName evidence="1">Uncharacterized protein</fullName>
    </submittedName>
</protein>
<sequence>LQHLRQAGLRRAGRLDVRIQHRAPLRL</sequence>
<feature type="non-terminal residue" evidence="1">
    <location>
        <position position="1"/>
    </location>
</feature>
<evidence type="ECO:0000313" key="1">
    <source>
        <dbReference type="EMBL" id="CAA9261918.1"/>
    </source>
</evidence>
<reference evidence="1" key="1">
    <citation type="submission" date="2020-02" db="EMBL/GenBank/DDBJ databases">
        <authorList>
            <person name="Meier V. D."/>
        </authorList>
    </citation>
    <scope>NUCLEOTIDE SEQUENCE</scope>
    <source>
        <strain evidence="1">AVDCRST_MAG52</strain>
    </source>
</reference>
<dbReference type="AlphaFoldDB" id="A0A6J4IUD8"/>
<name>A0A6J4IUD8_9ACTN</name>
<feature type="non-terminal residue" evidence="1">
    <location>
        <position position="27"/>
    </location>
</feature>